<evidence type="ECO:0000256" key="1">
    <source>
        <dbReference type="PROSITE-ProRule" id="PRU00339"/>
    </source>
</evidence>
<dbReference type="GeneID" id="93790729"/>
<dbReference type="RefSeq" id="WP_016424529.1">
    <property type="nucleotide sequence ID" value="NZ_CABKRV010000001.1"/>
</dbReference>
<evidence type="ECO:0000313" key="2">
    <source>
        <dbReference type="EMBL" id="CAD7360405.1"/>
    </source>
</evidence>
<dbReference type="EMBL" id="UHEF01000001">
    <property type="protein sequence ID" value="SUM89951.1"/>
    <property type="molecule type" value="Genomic_DNA"/>
</dbReference>
<dbReference type="SUPFAM" id="SSF48452">
    <property type="entry name" value="TPR-like"/>
    <property type="match status" value="2"/>
</dbReference>
<dbReference type="InterPro" id="IPR011990">
    <property type="entry name" value="TPR-like_helical_dom_sf"/>
</dbReference>
<evidence type="ECO:0000313" key="4">
    <source>
        <dbReference type="Proteomes" id="UP000264146"/>
    </source>
</evidence>
<dbReference type="EMBL" id="LR962863">
    <property type="protein sequence ID" value="CAD7360405.1"/>
    <property type="molecule type" value="Genomic_DNA"/>
</dbReference>
<dbReference type="Gene3D" id="1.25.40.10">
    <property type="entry name" value="Tetratricopeptide repeat domain"/>
    <property type="match status" value="2"/>
</dbReference>
<dbReference type="SMART" id="SM00028">
    <property type="entry name" value="TPR"/>
    <property type="match status" value="3"/>
</dbReference>
<dbReference type="Pfam" id="PF14559">
    <property type="entry name" value="TPR_19"/>
    <property type="match status" value="1"/>
</dbReference>
<reference evidence="2 4" key="2">
    <citation type="submission" date="2020-11" db="EMBL/GenBank/DDBJ databases">
        <authorList>
            <consortium name="Pathogen Informatics"/>
        </authorList>
    </citation>
    <scope>NUCLEOTIDE SEQUENCE [LARGE SCALE GENOMIC DNA]</scope>
    <source>
        <strain evidence="2 4">NCTC12218</strain>
    </source>
</reference>
<gene>
    <name evidence="3" type="ORF">NCTC12218_02081</name>
</gene>
<accession>A0A7Z7QQU7</accession>
<sequence>MMTQKNNIIQLWSDVSVYERLAQQKMQQQDYVKAQRYLEKVLELSPDHFEAKQQLATCLIKLNAPSKAEAIYYEEISKGSELEASYYELSQLNIDLNEPNKAYLFGLSYAFIAEDEDYREELESMFEVSFTGENELELESQLFVTQVVFQYLFGQGRLLDARAYLLRQDEVIQENRLIRNLLAMCYLYLNENTIAKEMFERLLKEDASDVHALCHYTLLLYNMNEQTLFNHYLKLLNKVVPINDEESFKLGIVLSYLKQYQASQYLLLPLHRRGKFQTFQLFHALSYNYYYLGHIEQSEYFWQALTQFLKANPGFPPWVVDESRQYFNRHIEPLLTSEDQHERLYGLFLLNQLNGKEVLMTKDVWDILETLGDYEKLYLSYLIQNLQLTKLHFIHKGMEKLYHLPKTKGDDALFLSWINYADSLSVEKIDVDEVNAYVAAVTYLYFNAGAQSLNRQELIELFDVCPEMFEIALNWLLSI</sequence>
<keyword evidence="1" id="KW-0802">TPR repeat</keyword>
<proteinExistence type="predicted"/>
<dbReference type="PROSITE" id="PS50005">
    <property type="entry name" value="TPR"/>
    <property type="match status" value="1"/>
</dbReference>
<feature type="repeat" description="TPR" evidence="1">
    <location>
        <begin position="15"/>
        <end position="48"/>
    </location>
</feature>
<protein>
    <submittedName>
        <fullName evidence="3">TPR domain protein</fullName>
    </submittedName>
</protein>
<name>A0A7Z7QQU7_STASC</name>
<reference evidence="3" key="1">
    <citation type="submission" date="2018-06" db="EMBL/GenBank/DDBJ databases">
        <authorList>
            <consortium name="Pathogen Informatics"/>
            <person name="Doyle S."/>
        </authorList>
    </citation>
    <scope>NUCLEOTIDE SEQUENCE [LARGE SCALE GENOMIC DNA]</scope>
    <source>
        <strain evidence="3">NCTC12218</strain>
    </source>
</reference>
<evidence type="ECO:0000313" key="3">
    <source>
        <dbReference type="EMBL" id="SUM89951.1"/>
    </source>
</evidence>
<dbReference type="AlphaFoldDB" id="A0A7Z7QQU7"/>
<organism evidence="3">
    <name type="scientific">Staphylococcus schleiferi</name>
    <dbReference type="NCBI Taxonomy" id="1295"/>
    <lineage>
        <taxon>Bacteria</taxon>
        <taxon>Bacillati</taxon>
        <taxon>Bacillota</taxon>
        <taxon>Bacilli</taxon>
        <taxon>Bacillales</taxon>
        <taxon>Staphylococcaceae</taxon>
        <taxon>Staphylococcus</taxon>
    </lineage>
</organism>
<dbReference type="InterPro" id="IPR019734">
    <property type="entry name" value="TPR_rpt"/>
</dbReference>
<dbReference type="Proteomes" id="UP000264146">
    <property type="component" value="Chromosome"/>
</dbReference>